<dbReference type="GO" id="GO:0007169">
    <property type="term" value="P:cell surface receptor protein tyrosine kinase signaling pathway"/>
    <property type="evidence" value="ECO:0007669"/>
    <property type="project" value="TreeGrafter"/>
</dbReference>
<dbReference type="PANTHER" id="PTHR24416">
    <property type="entry name" value="TYROSINE-PROTEIN KINASE RECEPTOR"/>
    <property type="match status" value="1"/>
</dbReference>
<dbReference type="Proteomes" id="UP000887566">
    <property type="component" value="Unplaced"/>
</dbReference>
<dbReference type="GO" id="GO:0005886">
    <property type="term" value="C:plasma membrane"/>
    <property type="evidence" value="ECO:0007669"/>
    <property type="project" value="TreeGrafter"/>
</dbReference>
<dbReference type="Gene3D" id="1.10.510.10">
    <property type="entry name" value="Transferase(Phosphotransferase) domain 1"/>
    <property type="match status" value="1"/>
</dbReference>
<dbReference type="InterPro" id="IPR001245">
    <property type="entry name" value="Ser-Thr/Tyr_kinase_cat_dom"/>
</dbReference>
<evidence type="ECO:0000259" key="1">
    <source>
        <dbReference type="PROSITE" id="PS50011"/>
    </source>
</evidence>
<dbReference type="InterPro" id="IPR011009">
    <property type="entry name" value="Kinase-like_dom_sf"/>
</dbReference>
<evidence type="ECO:0000313" key="3">
    <source>
        <dbReference type="WBParaSite" id="PSAMB.scaffold3604size17618.g21971.t1"/>
    </source>
</evidence>
<dbReference type="GO" id="GO:0005524">
    <property type="term" value="F:ATP binding"/>
    <property type="evidence" value="ECO:0007669"/>
    <property type="project" value="InterPro"/>
</dbReference>
<dbReference type="InterPro" id="IPR000719">
    <property type="entry name" value="Prot_kinase_dom"/>
</dbReference>
<dbReference type="GO" id="GO:0004714">
    <property type="term" value="F:transmembrane receptor protein tyrosine kinase activity"/>
    <property type="evidence" value="ECO:0007669"/>
    <property type="project" value="TreeGrafter"/>
</dbReference>
<dbReference type="PANTHER" id="PTHR24416:SF611">
    <property type="entry name" value="TYROSINE-PROTEIN KINASE TRANSMEMBRANE RECEPTOR ROR"/>
    <property type="match status" value="1"/>
</dbReference>
<dbReference type="InterPro" id="IPR050122">
    <property type="entry name" value="RTK"/>
</dbReference>
<evidence type="ECO:0000313" key="2">
    <source>
        <dbReference type="Proteomes" id="UP000887566"/>
    </source>
</evidence>
<dbReference type="SUPFAM" id="SSF56112">
    <property type="entry name" value="Protein kinase-like (PK-like)"/>
    <property type="match status" value="1"/>
</dbReference>
<organism evidence="2 3">
    <name type="scientific">Plectus sambesii</name>
    <dbReference type="NCBI Taxonomy" id="2011161"/>
    <lineage>
        <taxon>Eukaryota</taxon>
        <taxon>Metazoa</taxon>
        <taxon>Ecdysozoa</taxon>
        <taxon>Nematoda</taxon>
        <taxon>Chromadorea</taxon>
        <taxon>Plectida</taxon>
        <taxon>Plectina</taxon>
        <taxon>Plectoidea</taxon>
        <taxon>Plectidae</taxon>
        <taxon>Plectus</taxon>
    </lineage>
</organism>
<dbReference type="AlphaFoldDB" id="A0A914W9M9"/>
<sequence>MARRVNDSDIYRPLTDGVLPYKWMPPETFERILPDGSRRVGDFLKKSDVWSFGALLIEVVTMGKDPEVVTQSSKCHPTIMKDSPYRVLQSVTSRRNELDKHLRNKLLPVIQDCWRWEEATRPTFQELTNRLVALLQ</sequence>
<protein>
    <submittedName>
        <fullName evidence="3">Protein kinase domain-containing protein</fullName>
    </submittedName>
</protein>
<accession>A0A914W9M9</accession>
<proteinExistence type="predicted"/>
<dbReference type="WBParaSite" id="PSAMB.scaffold3604size17618.g21971.t1">
    <property type="protein sequence ID" value="PSAMB.scaffold3604size17618.g21971.t1"/>
    <property type="gene ID" value="PSAMB.scaffold3604size17618.g21971"/>
</dbReference>
<dbReference type="PROSITE" id="PS50011">
    <property type="entry name" value="PROTEIN_KINASE_DOM"/>
    <property type="match status" value="1"/>
</dbReference>
<dbReference type="GO" id="GO:0043235">
    <property type="term" value="C:receptor complex"/>
    <property type="evidence" value="ECO:0007669"/>
    <property type="project" value="TreeGrafter"/>
</dbReference>
<name>A0A914W9M9_9BILA</name>
<reference evidence="3" key="1">
    <citation type="submission" date="2022-11" db="UniProtKB">
        <authorList>
            <consortium name="WormBaseParasite"/>
        </authorList>
    </citation>
    <scope>IDENTIFICATION</scope>
</reference>
<keyword evidence="2" id="KW-1185">Reference proteome</keyword>
<feature type="domain" description="Protein kinase" evidence="1">
    <location>
        <begin position="1"/>
        <end position="135"/>
    </location>
</feature>
<dbReference type="Pfam" id="PF07714">
    <property type="entry name" value="PK_Tyr_Ser-Thr"/>
    <property type="match status" value="1"/>
</dbReference>